<dbReference type="EMBL" id="MRVG01000010">
    <property type="protein sequence ID" value="PMB65158.1"/>
    <property type="molecule type" value="Genomic_DNA"/>
</dbReference>
<comment type="caution">
    <text evidence="1">The sequence shown here is derived from an EMBL/GenBank/DDBJ whole genome shotgun (WGS) entry which is preliminary data.</text>
</comment>
<sequence>MTTPQSQRDRTGENFARATYRLMKRCDQLSRRYGADFYVLVRRQHRHYDYCSTKDCHFPTRINMEMVYPRAIRRTPKDFSPETRESGTADD</sequence>
<proteinExistence type="predicted"/>
<reference evidence="1 2" key="1">
    <citation type="journal article" date="2016" name="Appl. Microbiol. Biotechnol.">
        <title>Characterization of T-DNA insertion mutants with decreased virulence in the entomopathogenic fungus Beauveria bassiana JEF-007.</title>
        <authorList>
            <person name="Kim S."/>
            <person name="Lee S.J."/>
            <person name="Nai Y.S."/>
            <person name="Yu J.S."/>
            <person name="Lee M.R."/>
            <person name="Yang Y.T."/>
            <person name="Kim J.S."/>
        </authorList>
    </citation>
    <scope>NUCLEOTIDE SEQUENCE [LARGE SCALE GENOMIC DNA]</scope>
    <source>
        <strain evidence="1 2">JEF-007</strain>
    </source>
</reference>
<evidence type="ECO:0000313" key="2">
    <source>
        <dbReference type="Proteomes" id="UP000235728"/>
    </source>
</evidence>
<accession>A0A2N6ND07</accession>
<dbReference type="Proteomes" id="UP000235728">
    <property type="component" value="Unassembled WGS sequence"/>
</dbReference>
<evidence type="ECO:0000313" key="1">
    <source>
        <dbReference type="EMBL" id="PMB65158.1"/>
    </source>
</evidence>
<dbReference type="AlphaFoldDB" id="A0A2N6ND07"/>
<protein>
    <submittedName>
        <fullName evidence="1">Uncharacterized protein</fullName>
    </submittedName>
</protein>
<gene>
    <name evidence="1" type="ORF">BM221_008514</name>
</gene>
<organism evidence="1 2">
    <name type="scientific">Beauveria bassiana</name>
    <name type="common">White muscardine disease fungus</name>
    <name type="synonym">Tritirachium shiotae</name>
    <dbReference type="NCBI Taxonomy" id="176275"/>
    <lineage>
        <taxon>Eukaryota</taxon>
        <taxon>Fungi</taxon>
        <taxon>Dikarya</taxon>
        <taxon>Ascomycota</taxon>
        <taxon>Pezizomycotina</taxon>
        <taxon>Sordariomycetes</taxon>
        <taxon>Hypocreomycetidae</taxon>
        <taxon>Hypocreales</taxon>
        <taxon>Cordycipitaceae</taxon>
        <taxon>Beauveria</taxon>
    </lineage>
</organism>
<name>A0A2N6ND07_BEABA</name>